<gene>
    <name evidence="8" type="ORF">PN838_12745</name>
</gene>
<feature type="transmembrane region" description="Helical" evidence="6">
    <location>
        <begin position="244"/>
        <end position="263"/>
    </location>
</feature>
<dbReference type="Proteomes" id="UP001528411">
    <property type="component" value="Unassembled WGS sequence"/>
</dbReference>
<dbReference type="InterPro" id="IPR051258">
    <property type="entry name" value="Diverse_Substrate_Transporter"/>
</dbReference>
<dbReference type="SUPFAM" id="SSF103481">
    <property type="entry name" value="Multidrug resistance efflux transporter EmrE"/>
    <property type="match status" value="2"/>
</dbReference>
<evidence type="ECO:0000256" key="4">
    <source>
        <dbReference type="ARBA" id="ARBA00022989"/>
    </source>
</evidence>
<feature type="transmembrane region" description="Helical" evidence="6">
    <location>
        <begin position="125"/>
        <end position="143"/>
    </location>
</feature>
<dbReference type="PANTHER" id="PTHR42920">
    <property type="entry name" value="OS03G0707200 PROTEIN-RELATED"/>
    <property type="match status" value="1"/>
</dbReference>
<feature type="transmembrane region" description="Helical" evidence="6">
    <location>
        <begin position="269"/>
        <end position="287"/>
    </location>
</feature>
<keyword evidence="3 6" id="KW-0812">Transmembrane</keyword>
<comment type="subcellular location">
    <subcellularLocation>
        <location evidence="1">Cell membrane</location>
        <topology evidence="1">Multi-pass membrane protein</topology>
    </subcellularLocation>
</comment>
<evidence type="ECO:0000256" key="1">
    <source>
        <dbReference type="ARBA" id="ARBA00004651"/>
    </source>
</evidence>
<dbReference type="RefSeq" id="WP_272180907.1">
    <property type="nucleotide sequence ID" value="NZ_JAQOMS010000002.1"/>
</dbReference>
<feature type="transmembrane region" description="Helical" evidence="6">
    <location>
        <begin position="94"/>
        <end position="116"/>
    </location>
</feature>
<feature type="transmembrane region" description="Helical" evidence="6">
    <location>
        <begin position="155"/>
        <end position="174"/>
    </location>
</feature>
<feature type="domain" description="EamA" evidence="7">
    <location>
        <begin position="11"/>
        <end position="138"/>
    </location>
</feature>
<reference evidence="8 9" key="1">
    <citation type="submission" date="2023-01" db="EMBL/GenBank/DDBJ databases">
        <title>Psychrosphaera sp. nov., isolated from marine algae.</title>
        <authorList>
            <person name="Bayburt H."/>
            <person name="Choi B.J."/>
            <person name="Kim J.M."/>
            <person name="Choi D.G."/>
            <person name="Jeon C.O."/>
        </authorList>
    </citation>
    <scope>NUCLEOTIDE SEQUENCE [LARGE SCALE GENOMIC DNA]</scope>
    <source>
        <strain evidence="8 9">G1-22</strain>
    </source>
</reference>
<sequence>MKSNFSMSPMLQLHLGVALLGVSGLFAKLIDLSALDIIAYRGLFTAVCLGLFLWFTKSTLKLNNKKDYLVAVILGILAALHWLTYFISIQYTTVAIGMISMFTYPVMVVILEPLIYGRRPSKTDIIISVLVLFAISLLFPNIWLDSVVVDDQFVVGVLAGLFSALCFALRNIGIQHHFKGYSGTQGMFYQFLVTAIIFLPFSDTTPLELEMNNIQLLIVFAIFFSAMAHVLFASSINVTGAKTAGLVACLQPLYGVILSMFILAEVPNMMTLIGGLIIISAAIFETTQGHKKSKV</sequence>
<evidence type="ECO:0000256" key="5">
    <source>
        <dbReference type="ARBA" id="ARBA00023136"/>
    </source>
</evidence>
<proteinExistence type="predicted"/>
<evidence type="ECO:0000313" key="8">
    <source>
        <dbReference type="EMBL" id="MDC2889482.1"/>
    </source>
</evidence>
<dbReference type="InterPro" id="IPR037185">
    <property type="entry name" value="EmrE-like"/>
</dbReference>
<evidence type="ECO:0000256" key="2">
    <source>
        <dbReference type="ARBA" id="ARBA00022475"/>
    </source>
</evidence>
<feature type="transmembrane region" description="Helical" evidence="6">
    <location>
        <begin position="186"/>
        <end position="202"/>
    </location>
</feature>
<dbReference type="Pfam" id="PF00892">
    <property type="entry name" value="EamA"/>
    <property type="match status" value="2"/>
</dbReference>
<feature type="transmembrane region" description="Helical" evidence="6">
    <location>
        <begin position="68"/>
        <end position="88"/>
    </location>
</feature>
<protein>
    <submittedName>
        <fullName evidence="8">DMT family transporter</fullName>
    </submittedName>
</protein>
<accession>A0ABT5FD77</accession>
<evidence type="ECO:0000313" key="9">
    <source>
        <dbReference type="Proteomes" id="UP001528411"/>
    </source>
</evidence>
<evidence type="ECO:0000259" key="7">
    <source>
        <dbReference type="Pfam" id="PF00892"/>
    </source>
</evidence>
<dbReference type="InterPro" id="IPR000620">
    <property type="entry name" value="EamA_dom"/>
</dbReference>
<keyword evidence="9" id="KW-1185">Reference proteome</keyword>
<feature type="transmembrane region" description="Helical" evidence="6">
    <location>
        <begin position="37"/>
        <end position="56"/>
    </location>
</feature>
<evidence type="ECO:0000256" key="3">
    <source>
        <dbReference type="ARBA" id="ARBA00022692"/>
    </source>
</evidence>
<feature type="domain" description="EamA" evidence="7">
    <location>
        <begin position="156"/>
        <end position="284"/>
    </location>
</feature>
<organism evidence="8 9">
    <name type="scientific">Psychrosphaera algicola</name>
    <dbReference type="NCBI Taxonomy" id="3023714"/>
    <lineage>
        <taxon>Bacteria</taxon>
        <taxon>Pseudomonadati</taxon>
        <taxon>Pseudomonadota</taxon>
        <taxon>Gammaproteobacteria</taxon>
        <taxon>Alteromonadales</taxon>
        <taxon>Pseudoalteromonadaceae</taxon>
        <taxon>Psychrosphaera</taxon>
    </lineage>
</organism>
<dbReference type="PANTHER" id="PTHR42920:SF5">
    <property type="entry name" value="EAMA DOMAIN-CONTAINING PROTEIN"/>
    <property type="match status" value="1"/>
</dbReference>
<evidence type="ECO:0000256" key="6">
    <source>
        <dbReference type="SAM" id="Phobius"/>
    </source>
</evidence>
<keyword evidence="5 6" id="KW-0472">Membrane</keyword>
<dbReference type="EMBL" id="JAQOMS010000002">
    <property type="protein sequence ID" value="MDC2889482.1"/>
    <property type="molecule type" value="Genomic_DNA"/>
</dbReference>
<feature type="transmembrane region" description="Helical" evidence="6">
    <location>
        <begin position="214"/>
        <end position="232"/>
    </location>
</feature>
<keyword evidence="2" id="KW-1003">Cell membrane</keyword>
<keyword evidence="4 6" id="KW-1133">Transmembrane helix</keyword>
<name>A0ABT5FD77_9GAMM</name>
<comment type="caution">
    <text evidence="8">The sequence shown here is derived from an EMBL/GenBank/DDBJ whole genome shotgun (WGS) entry which is preliminary data.</text>
</comment>